<organism evidence="2 3">
    <name type="scientific">Zophobas morio</name>
    <dbReference type="NCBI Taxonomy" id="2755281"/>
    <lineage>
        <taxon>Eukaryota</taxon>
        <taxon>Metazoa</taxon>
        <taxon>Ecdysozoa</taxon>
        <taxon>Arthropoda</taxon>
        <taxon>Hexapoda</taxon>
        <taxon>Insecta</taxon>
        <taxon>Pterygota</taxon>
        <taxon>Neoptera</taxon>
        <taxon>Endopterygota</taxon>
        <taxon>Coleoptera</taxon>
        <taxon>Polyphaga</taxon>
        <taxon>Cucujiformia</taxon>
        <taxon>Tenebrionidae</taxon>
        <taxon>Zophobas</taxon>
    </lineage>
</organism>
<dbReference type="Proteomes" id="UP001168821">
    <property type="component" value="Unassembled WGS sequence"/>
</dbReference>
<comment type="caution">
    <text evidence="2">The sequence shown here is derived from an EMBL/GenBank/DDBJ whole genome shotgun (WGS) entry which is preliminary data.</text>
</comment>
<proteinExistence type="predicted"/>
<gene>
    <name evidence="2" type="ORF">Zmor_002064</name>
</gene>
<protein>
    <submittedName>
        <fullName evidence="2">Uncharacterized protein</fullName>
    </submittedName>
</protein>
<reference evidence="2" key="1">
    <citation type="journal article" date="2023" name="G3 (Bethesda)">
        <title>Whole genome assemblies of Zophobas morio and Tenebrio molitor.</title>
        <authorList>
            <person name="Kaur S."/>
            <person name="Stinson S.A."/>
            <person name="diCenzo G.C."/>
        </authorList>
    </citation>
    <scope>NUCLEOTIDE SEQUENCE</scope>
    <source>
        <strain evidence="2">QUZm001</strain>
    </source>
</reference>
<feature type="region of interest" description="Disordered" evidence="1">
    <location>
        <begin position="85"/>
        <end position="104"/>
    </location>
</feature>
<dbReference type="AlphaFoldDB" id="A0AA38JAN1"/>
<keyword evidence="3" id="KW-1185">Reference proteome</keyword>
<accession>A0AA38JAN1</accession>
<name>A0AA38JAN1_9CUCU</name>
<evidence type="ECO:0000313" key="2">
    <source>
        <dbReference type="EMBL" id="KAJ3666629.1"/>
    </source>
</evidence>
<evidence type="ECO:0000313" key="3">
    <source>
        <dbReference type="Proteomes" id="UP001168821"/>
    </source>
</evidence>
<evidence type="ECO:0000256" key="1">
    <source>
        <dbReference type="SAM" id="MobiDB-lite"/>
    </source>
</evidence>
<sequence length="104" mass="11178">MARKRHPQPVSPNFEKSPISEICTRRRAAGVLQCLGAGAALLCEPGPDHLSHAFHFAPRVPNMLCSSSRSGMIFYATTRCVPSARRLSPGDGRPTEKYTAQGGG</sequence>
<dbReference type="EMBL" id="JALNTZ010000001">
    <property type="protein sequence ID" value="KAJ3666629.1"/>
    <property type="molecule type" value="Genomic_DNA"/>
</dbReference>